<evidence type="ECO:0000313" key="1">
    <source>
        <dbReference type="Proteomes" id="UP000887563"/>
    </source>
</evidence>
<evidence type="ECO:0000313" key="2">
    <source>
        <dbReference type="WBParaSite" id="Minc3s00944g19156"/>
    </source>
</evidence>
<protein>
    <submittedName>
        <fullName evidence="2">Ovule protein</fullName>
    </submittedName>
</protein>
<proteinExistence type="predicted"/>
<dbReference type="AlphaFoldDB" id="A0A914LZ02"/>
<reference evidence="2" key="1">
    <citation type="submission" date="2022-11" db="UniProtKB">
        <authorList>
            <consortium name="WormBaseParasite"/>
        </authorList>
    </citation>
    <scope>IDENTIFICATION</scope>
</reference>
<accession>A0A914LZ02</accession>
<sequence length="67" mass="7941">MFVQFIKLKISNISVNTVTHALNKPWFNLYFQFRFKTISQGIHSCLNCSVIRGSKKEFEVMYVRVPR</sequence>
<keyword evidence="1" id="KW-1185">Reference proteome</keyword>
<organism evidence="1 2">
    <name type="scientific">Meloidogyne incognita</name>
    <name type="common">Southern root-knot nematode worm</name>
    <name type="synonym">Oxyuris incognita</name>
    <dbReference type="NCBI Taxonomy" id="6306"/>
    <lineage>
        <taxon>Eukaryota</taxon>
        <taxon>Metazoa</taxon>
        <taxon>Ecdysozoa</taxon>
        <taxon>Nematoda</taxon>
        <taxon>Chromadorea</taxon>
        <taxon>Rhabditida</taxon>
        <taxon>Tylenchina</taxon>
        <taxon>Tylenchomorpha</taxon>
        <taxon>Tylenchoidea</taxon>
        <taxon>Meloidogynidae</taxon>
        <taxon>Meloidogyninae</taxon>
        <taxon>Meloidogyne</taxon>
        <taxon>Meloidogyne incognita group</taxon>
    </lineage>
</organism>
<name>A0A914LZ02_MELIC</name>
<dbReference type="Proteomes" id="UP000887563">
    <property type="component" value="Unplaced"/>
</dbReference>
<dbReference type="WBParaSite" id="Minc3s00944g19156">
    <property type="protein sequence ID" value="Minc3s00944g19156"/>
    <property type="gene ID" value="Minc3s00944g19156"/>
</dbReference>